<feature type="transmembrane region" description="Helical" evidence="13">
    <location>
        <begin position="274"/>
        <end position="299"/>
    </location>
</feature>
<comment type="catalytic activity">
    <reaction evidence="11">
        <text>Fe(II)-heme o + 2 A + H2O = Fe(II)-heme a + 2 AH2</text>
        <dbReference type="Rhea" id="RHEA:63388"/>
        <dbReference type="ChEBI" id="CHEBI:13193"/>
        <dbReference type="ChEBI" id="CHEBI:15377"/>
        <dbReference type="ChEBI" id="CHEBI:17499"/>
        <dbReference type="ChEBI" id="CHEBI:60530"/>
        <dbReference type="ChEBI" id="CHEBI:61715"/>
        <dbReference type="EC" id="1.17.99.9"/>
    </reaction>
    <physiologicalReaction direction="left-to-right" evidence="11">
        <dbReference type="Rhea" id="RHEA:63389"/>
    </physiologicalReaction>
</comment>
<dbReference type="GO" id="GO:0046872">
    <property type="term" value="F:metal ion binding"/>
    <property type="evidence" value="ECO:0007669"/>
    <property type="project" value="UniProtKB-KW"/>
</dbReference>
<feature type="compositionally biased region" description="Low complexity" evidence="12">
    <location>
        <begin position="97"/>
        <end position="112"/>
    </location>
</feature>
<evidence type="ECO:0000256" key="9">
    <source>
        <dbReference type="ARBA" id="ARBA00023136"/>
    </source>
</evidence>
<dbReference type="PANTHER" id="PTHR23289:SF2">
    <property type="entry name" value="CYTOCHROME C OXIDASE ASSEMBLY PROTEIN COX15 HOMOLOG"/>
    <property type="match status" value="1"/>
</dbReference>
<feature type="transmembrane region" description="Helical" evidence="13">
    <location>
        <begin position="236"/>
        <end position="254"/>
    </location>
</feature>
<evidence type="ECO:0000256" key="11">
    <source>
        <dbReference type="ARBA" id="ARBA00048044"/>
    </source>
</evidence>
<comment type="caution">
    <text evidence="14">The sequence shown here is derived from an EMBL/GenBank/DDBJ whole genome shotgun (WGS) entry which is preliminary data.</text>
</comment>
<evidence type="ECO:0000256" key="4">
    <source>
        <dbReference type="ARBA" id="ARBA00022723"/>
    </source>
</evidence>
<dbReference type="OrthoDB" id="1726137at2759"/>
<evidence type="ECO:0000256" key="8">
    <source>
        <dbReference type="ARBA" id="ARBA00023133"/>
    </source>
</evidence>
<feature type="transmembrane region" description="Helical" evidence="13">
    <location>
        <begin position="412"/>
        <end position="431"/>
    </location>
</feature>
<feature type="transmembrane region" description="Helical" evidence="13">
    <location>
        <begin position="332"/>
        <end position="355"/>
    </location>
</feature>
<feature type="region of interest" description="Disordered" evidence="12">
    <location>
        <begin position="87"/>
        <end position="116"/>
    </location>
</feature>
<evidence type="ECO:0000256" key="3">
    <source>
        <dbReference type="ARBA" id="ARBA00022692"/>
    </source>
</evidence>
<keyword evidence="7" id="KW-0408">Iron</keyword>
<evidence type="ECO:0000313" key="14">
    <source>
        <dbReference type="EMBL" id="KAJ1961885.1"/>
    </source>
</evidence>
<dbReference type="AlphaFoldDB" id="A0A9W8AN94"/>
<evidence type="ECO:0000256" key="2">
    <source>
        <dbReference type="ARBA" id="ARBA00004141"/>
    </source>
</evidence>
<comment type="subcellular location">
    <subcellularLocation>
        <location evidence="2">Membrane</location>
        <topology evidence="2">Multi-pass membrane protein</topology>
    </subcellularLocation>
</comment>
<dbReference type="GO" id="GO:0016653">
    <property type="term" value="F:oxidoreductase activity, acting on NAD(P)H, heme protein as acceptor"/>
    <property type="evidence" value="ECO:0007669"/>
    <property type="project" value="TreeGrafter"/>
</dbReference>
<evidence type="ECO:0000256" key="6">
    <source>
        <dbReference type="ARBA" id="ARBA00023002"/>
    </source>
</evidence>
<feature type="compositionally biased region" description="Polar residues" evidence="12">
    <location>
        <begin position="87"/>
        <end position="96"/>
    </location>
</feature>
<dbReference type="HAMAP" id="MF_01665">
    <property type="entry name" value="HemeA_synth_type2"/>
    <property type="match status" value="1"/>
</dbReference>
<dbReference type="GO" id="GO:0120547">
    <property type="term" value="F:heme A synthase activity"/>
    <property type="evidence" value="ECO:0007669"/>
    <property type="project" value="UniProtKB-EC"/>
</dbReference>
<organism evidence="14 15">
    <name type="scientific">Dispira parvispora</name>
    <dbReference type="NCBI Taxonomy" id="1520584"/>
    <lineage>
        <taxon>Eukaryota</taxon>
        <taxon>Fungi</taxon>
        <taxon>Fungi incertae sedis</taxon>
        <taxon>Zoopagomycota</taxon>
        <taxon>Kickxellomycotina</taxon>
        <taxon>Dimargaritomycetes</taxon>
        <taxon>Dimargaritales</taxon>
        <taxon>Dimargaritaceae</taxon>
        <taxon>Dispira</taxon>
    </lineage>
</organism>
<keyword evidence="8" id="KW-0350">Heme biosynthesis</keyword>
<dbReference type="Pfam" id="PF02628">
    <property type="entry name" value="COX15-CtaA"/>
    <property type="match status" value="1"/>
</dbReference>
<keyword evidence="3 13" id="KW-0812">Transmembrane</keyword>
<comment type="pathway">
    <text evidence="10">Porphyrin-containing compound metabolism; heme A biosynthesis; heme A from heme O: step 1/1.</text>
</comment>
<keyword evidence="4" id="KW-0479">Metal-binding</keyword>
<name>A0A9W8AN94_9FUNG</name>
<evidence type="ECO:0000256" key="12">
    <source>
        <dbReference type="SAM" id="MobiDB-lite"/>
    </source>
</evidence>
<dbReference type="InterPro" id="IPR003780">
    <property type="entry name" value="COX15/CtaA_fam"/>
</dbReference>
<dbReference type="EMBL" id="JANBPY010001051">
    <property type="protein sequence ID" value="KAJ1961885.1"/>
    <property type="molecule type" value="Genomic_DNA"/>
</dbReference>
<dbReference type="PANTHER" id="PTHR23289">
    <property type="entry name" value="CYTOCHROME C OXIDASE ASSEMBLY PROTEIN COX15"/>
    <property type="match status" value="1"/>
</dbReference>
<dbReference type="GO" id="GO:0005743">
    <property type="term" value="C:mitochondrial inner membrane"/>
    <property type="evidence" value="ECO:0007669"/>
    <property type="project" value="TreeGrafter"/>
</dbReference>
<evidence type="ECO:0000256" key="13">
    <source>
        <dbReference type="SAM" id="Phobius"/>
    </source>
</evidence>
<evidence type="ECO:0000256" key="10">
    <source>
        <dbReference type="ARBA" id="ARBA00044501"/>
    </source>
</evidence>
<evidence type="ECO:0000256" key="7">
    <source>
        <dbReference type="ARBA" id="ARBA00023004"/>
    </source>
</evidence>
<dbReference type="Proteomes" id="UP001150925">
    <property type="component" value="Unassembled WGS sequence"/>
</dbReference>
<proteinExistence type="inferred from homology"/>
<feature type="transmembrane region" description="Helical" evidence="13">
    <location>
        <begin position="121"/>
        <end position="141"/>
    </location>
</feature>
<keyword evidence="9 13" id="KW-0472">Membrane</keyword>
<keyword evidence="5 13" id="KW-1133">Transmembrane helix</keyword>
<evidence type="ECO:0000256" key="1">
    <source>
        <dbReference type="ARBA" id="ARBA00001970"/>
    </source>
</evidence>
<sequence length="498" mass="54937">MSLITRTLRLPRTVHSPAWRSSISATKVFPLSPRLSTGVCAPMEGFPAPRLLSTLIAHTQRPTWRTGLLPGRLVAAVPGLNSSAAFTTQATAPSTAESTGSHQSHSQSQGPSSEPPSRKAVGYWLLASAASVFGIVVWGGVTRLTESGLSIVEWNLIRGMKPPRTEAEWQEEFEKYKQFPEYKKLNQDMTLEEFKFIFFMEWGHRIWGRLIGATFLLPAAFFHYKGWLTSPVKKRVWFIAGLICFQGVLGWYMVKSGLDHALMDTPGAVPRVSPYRLAAHLGSAFLIYTGMVYTGLGVFRENNLARPGRLTQFGNLVNSPVLNRLRHSAHGLTMLVFFTAISGAFVAGLDAGLLYDTFPLMGDRLIPPKDELWDPRFSGKDMTSPQGSSSQVVTSNSGMWKNIFENPTTVQFNHRMLGVTTFTATTLIYLYARRLPLPRSVRITLNTLMSLAVLQVTLGISTLLCSVPTELAASHQAGSLSLLTATLTLMHLLKRVPK</sequence>
<evidence type="ECO:0000256" key="5">
    <source>
        <dbReference type="ARBA" id="ARBA00022989"/>
    </source>
</evidence>
<feature type="transmembrane region" description="Helical" evidence="13">
    <location>
        <begin position="206"/>
        <end position="224"/>
    </location>
</feature>
<comment type="cofactor">
    <cofactor evidence="1">
        <name>heme b</name>
        <dbReference type="ChEBI" id="CHEBI:60344"/>
    </cofactor>
</comment>
<dbReference type="InterPro" id="IPR023754">
    <property type="entry name" value="HemeA_Synthase_type2"/>
</dbReference>
<keyword evidence="15" id="KW-1185">Reference proteome</keyword>
<accession>A0A9W8AN94</accession>
<dbReference type="GO" id="GO:0006784">
    <property type="term" value="P:heme A biosynthetic process"/>
    <property type="evidence" value="ECO:0007669"/>
    <property type="project" value="InterPro"/>
</dbReference>
<evidence type="ECO:0000313" key="15">
    <source>
        <dbReference type="Proteomes" id="UP001150925"/>
    </source>
</evidence>
<protein>
    <submittedName>
        <fullName evidence="14">Cytochrome c oxidase assembly protein cox15</fullName>
    </submittedName>
</protein>
<reference evidence="14" key="1">
    <citation type="submission" date="2022-07" db="EMBL/GenBank/DDBJ databases">
        <title>Phylogenomic reconstructions and comparative analyses of Kickxellomycotina fungi.</title>
        <authorList>
            <person name="Reynolds N.K."/>
            <person name="Stajich J.E."/>
            <person name="Barry K."/>
            <person name="Grigoriev I.V."/>
            <person name="Crous P."/>
            <person name="Smith M.E."/>
        </authorList>
    </citation>
    <scope>NUCLEOTIDE SEQUENCE</scope>
    <source>
        <strain evidence="14">RSA 1196</strain>
    </source>
</reference>
<feature type="transmembrane region" description="Helical" evidence="13">
    <location>
        <begin position="443"/>
        <end position="464"/>
    </location>
</feature>
<feature type="transmembrane region" description="Helical" evidence="13">
    <location>
        <begin position="476"/>
        <end position="493"/>
    </location>
</feature>
<gene>
    <name evidence="14" type="primary">COX15</name>
    <name evidence="14" type="ORF">IWQ62_003712</name>
</gene>
<keyword evidence="6" id="KW-0560">Oxidoreductase</keyword>